<dbReference type="GO" id="GO:1903509">
    <property type="term" value="P:liposaccharide metabolic process"/>
    <property type="evidence" value="ECO:0007669"/>
    <property type="project" value="UniProtKB-ARBA"/>
</dbReference>
<evidence type="ECO:0000256" key="2">
    <source>
        <dbReference type="ARBA" id="ARBA00022679"/>
    </source>
</evidence>
<feature type="domain" description="Glycosyltransferase subfamily 4-like N-terminal" evidence="3">
    <location>
        <begin position="12"/>
        <end position="154"/>
    </location>
</feature>
<dbReference type="EC" id="2.4.-.-" evidence="4"/>
<dbReference type="GO" id="GO:1901137">
    <property type="term" value="P:carbohydrate derivative biosynthetic process"/>
    <property type="evidence" value="ECO:0007669"/>
    <property type="project" value="UniProtKB-ARBA"/>
</dbReference>
<gene>
    <name evidence="4" type="ORF">H9870_05145</name>
</gene>
<dbReference type="PANTHER" id="PTHR45947:SF3">
    <property type="entry name" value="SULFOQUINOVOSYL TRANSFERASE SQD2"/>
    <property type="match status" value="1"/>
</dbReference>
<dbReference type="AlphaFoldDB" id="A0A9D1UKH0"/>
<protein>
    <submittedName>
        <fullName evidence="4">Glycosyltransferase</fullName>
        <ecNumber evidence="4">2.4.-.-</ecNumber>
    </submittedName>
</protein>
<evidence type="ECO:0000259" key="3">
    <source>
        <dbReference type="Pfam" id="PF13579"/>
    </source>
</evidence>
<evidence type="ECO:0000313" key="4">
    <source>
        <dbReference type="EMBL" id="HIW91032.1"/>
    </source>
</evidence>
<dbReference type="PANTHER" id="PTHR45947">
    <property type="entry name" value="SULFOQUINOVOSYL TRANSFERASE SQD2"/>
    <property type="match status" value="1"/>
</dbReference>
<name>A0A9D1UKH0_9CORY</name>
<reference evidence="4" key="1">
    <citation type="journal article" date="2021" name="PeerJ">
        <title>Extensive microbial diversity within the chicken gut microbiome revealed by metagenomics and culture.</title>
        <authorList>
            <person name="Gilroy R."/>
            <person name="Ravi A."/>
            <person name="Getino M."/>
            <person name="Pursley I."/>
            <person name="Horton D.L."/>
            <person name="Alikhan N.F."/>
            <person name="Baker D."/>
            <person name="Gharbi K."/>
            <person name="Hall N."/>
            <person name="Watson M."/>
            <person name="Adriaenssens E.M."/>
            <person name="Foster-Nyarko E."/>
            <person name="Jarju S."/>
            <person name="Secka A."/>
            <person name="Antonio M."/>
            <person name="Oren A."/>
            <person name="Chaudhuri R.R."/>
            <person name="La Ragione R."/>
            <person name="Hildebrand F."/>
            <person name="Pallen M.J."/>
        </authorList>
    </citation>
    <scope>NUCLEOTIDE SEQUENCE</scope>
    <source>
        <strain evidence="4">CHK32-1732</strain>
    </source>
</reference>
<dbReference type="InterPro" id="IPR028098">
    <property type="entry name" value="Glyco_trans_4-like_N"/>
</dbReference>
<organism evidence="4 5">
    <name type="scientific">Candidatus Corynebacterium avicola</name>
    <dbReference type="NCBI Taxonomy" id="2838527"/>
    <lineage>
        <taxon>Bacteria</taxon>
        <taxon>Bacillati</taxon>
        <taxon>Actinomycetota</taxon>
        <taxon>Actinomycetes</taxon>
        <taxon>Mycobacteriales</taxon>
        <taxon>Corynebacteriaceae</taxon>
        <taxon>Corynebacterium</taxon>
    </lineage>
</organism>
<dbReference type="Pfam" id="PF13692">
    <property type="entry name" value="Glyco_trans_1_4"/>
    <property type="match status" value="1"/>
</dbReference>
<proteinExistence type="predicted"/>
<dbReference type="Proteomes" id="UP000824190">
    <property type="component" value="Unassembled WGS sequence"/>
</dbReference>
<reference evidence="4" key="2">
    <citation type="submission" date="2021-04" db="EMBL/GenBank/DDBJ databases">
        <authorList>
            <person name="Gilroy R."/>
        </authorList>
    </citation>
    <scope>NUCLEOTIDE SEQUENCE</scope>
    <source>
        <strain evidence="4">CHK32-1732</strain>
    </source>
</reference>
<comment type="caution">
    <text evidence="4">The sequence shown here is derived from an EMBL/GenBank/DDBJ whole genome shotgun (WGS) entry which is preliminary data.</text>
</comment>
<evidence type="ECO:0000256" key="1">
    <source>
        <dbReference type="ARBA" id="ARBA00022676"/>
    </source>
</evidence>
<accession>A0A9D1UKH0</accession>
<dbReference type="EMBL" id="DXGC01000049">
    <property type="protein sequence ID" value="HIW91032.1"/>
    <property type="molecule type" value="Genomic_DNA"/>
</dbReference>
<dbReference type="Gene3D" id="3.40.50.2000">
    <property type="entry name" value="Glycogen Phosphorylase B"/>
    <property type="match status" value="2"/>
</dbReference>
<dbReference type="SUPFAM" id="SSF53756">
    <property type="entry name" value="UDP-Glycosyltransferase/glycogen phosphorylase"/>
    <property type="match status" value="1"/>
</dbReference>
<keyword evidence="2 4" id="KW-0808">Transferase</keyword>
<dbReference type="Pfam" id="PF13579">
    <property type="entry name" value="Glyco_trans_4_4"/>
    <property type="match status" value="1"/>
</dbReference>
<dbReference type="InterPro" id="IPR050194">
    <property type="entry name" value="Glycosyltransferase_grp1"/>
</dbReference>
<dbReference type="GO" id="GO:0016757">
    <property type="term" value="F:glycosyltransferase activity"/>
    <property type="evidence" value="ECO:0007669"/>
    <property type="project" value="UniProtKB-KW"/>
</dbReference>
<keyword evidence="1 4" id="KW-0328">Glycosyltransferase</keyword>
<evidence type="ECO:0000313" key="5">
    <source>
        <dbReference type="Proteomes" id="UP000824190"/>
    </source>
</evidence>
<sequence length="382" mass="41233">MRVLHVTDCFDGGVATAVNQYAELAGDLEHLLLANNARSTSPTAGRTPGAFAVDLDMPEDPRAAVAAIRAAVRTHTPDVVHAHSSFAGAYARLAWMADRVTPGRREVPVVYTPHSFAFERADIPTWKRRAFRGVEQVLHPLTTVGAPCADWEGELMLDLDPRGILPRQVLGNGTRVPVVVVPNALSDAHPATPDSWAPEASEPPVVGVVSRVTPQRDPEFFAQTAELIRKARPDARFVWVGDGDGKDASLVDLLTDAGVEVTGWLSGDELRETVAGLSVLVHTARWDGFPMAVLEARRIGVPLLVRDIPALRECPATARFDTPQDAADKALAILDTGADPTHWSALDRAHTPEAQRAKLQEVYRLALQRAGRRQRTTGGVAG</sequence>